<evidence type="ECO:0000313" key="12">
    <source>
        <dbReference type="Ensembl" id="ENSMFAP00000048788.1"/>
    </source>
</evidence>
<keyword evidence="13" id="KW-1185">Reference proteome</keyword>
<feature type="domain" description="C2H2-type" evidence="11">
    <location>
        <begin position="203"/>
        <end position="229"/>
    </location>
</feature>
<evidence type="ECO:0000256" key="10">
    <source>
        <dbReference type="SAM" id="MobiDB-lite"/>
    </source>
</evidence>
<dbReference type="Proteomes" id="UP000233100">
    <property type="component" value="Unplaced"/>
</dbReference>
<dbReference type="GO" id="GO:0008270">
    <property type="term" value="F:zinc ion binding"/>
    <property type="evidence" value="ECO:0007669"/>
    <property type="project" value="UniProtKB-KW"/>
</dbReference>
<reference evidence="12" key="2">
    <citation type="submission" date="2025-09" db="UniProtKB">
        <authorList>
            <consortium name="Ensembl"/>
        </authorList>
    </citation>
    <scope>IDENTIFICATION</scope>
</reference>
<evidence type="ECO:0000256" key="4">
    <source>
        <dbReference type="ARBA" id="ARBA00022737"/>
    </source>
</evidence>
<dbReference type="Gene3D" id="3.30.160.60">
    <property type="entry name" value="Classic Zinc Finger"/>
    <property type="match status" value="4"/>
</dbReference>
<sequence length="276" mass="31071">MVIVVDFVLLFPKKAGSYRLWSSFSFLASHHPIKNVGASTEKFGAGLCFHGNICRTCPAPKNLGLAHQRQQQLQFSDQSFQSDTAEGQEKEKSSKPMAFSSPPLRHAVSSRRRNSVVEIESSQGQRENPTEIDKVLKGIENSRWGAFRCAERGQDFSQKTIVIIHKKAHSRQKLFTCRECHQGFRNESALLLHQKTHTGEKSYVCSECGRGFSLKANLRHQRTHSGEKPFLCKVCGRGYTSKSYLTVHERTHTGEKPYECQECGKGLMISPHTTST</sequence>
<evidence type="ECO:0000256" key="7">
    <source>
        <dbReference type="ARBA" id="ARBA00023125"/>
    </source>
</evidence>
<name>A0A7N9CBZ5_MACFA</name>
<dbReference type="FunFam" id="3.30.160.60:FF:000155">
    <property type="entry name" value="zinc finger protein 133 isoform X1"/>
    <property type="match status" value="1"/>
</dbReference>
<evidence type="ECO:0000256" key="2">
    <source>
        <dbReference type="ARBA" id="ARBA00006991"/>
    </source>
</evidence>
<dbReference type="PANTHER" id="PTHR23226">
    <property type="entry name" value="ZINC FINGER AND SCAN DOMAIN-CONTAINING"/>
    <property type="match status" value="1"/>
</dbReference>
<evidence type="ECO:0000313" key="13">
    <source>
        <dbReference type="Proteomes" id="UP000233100"/>
    </source>
</evidence>
<keyword evidence="7" id="KW-0238">DNA-binding</keyword>
<dbReference type="GeneTree" id="ENSGT00940000164820"/>
<feature type="domain" description="C2H2-type" evidence="11">
    <location>
        <begin position="147"/>
        <end position="174"/>
    </location>
</feature>
<feature type="domain" description="C2H2-type" evidence="11">
    <location>
        <begin position="230"/>
        <end position="257"/>
    </location>
</feature>
<dbReference type="PROSITE" id="PS00028">
    <property type="entry name" value="ZINC_FINGER_C2H2_1"/>
    <property type="match status" value="2"/>
</dbReference>
<evidence type="ECO:0000256" key="9">
    <source>
        <dbReference type="PROSITE-ProRule" id="PRU00042"/>
    </source>
</evidence>
<dbReference type="GO" id="GO:0000978">
    <property type="term" value="F:RNA polymerase II cis-regulatory region sequence-specific DNA binding"/>
    <property type="evidence" value="ECO:0007669"/>
    <property type="project" value="TreeGrafter"/>
</dbReference>
<keyword evidence="8" id="KW-0539">Nucleus</keyword>
<evidence type="ECO:0000259" key="11">
    <source>
        <dbReference type="PROSITE" id="PS50157"/>
    </source>
</evidence>
<evidence type="ECO:0000256" key="6">
    <source>
        <dbReference type="ARBA" id="ARBA00022833"/>
    </source>
</evidence>
<protein>
    <recommendedName>
        <fullName evidence="11">C2H2-type domain-containing protein</fullName>
    </recommendedName>
</protein>
<comment type="similarity">
    <text evidence="2">Belongs to the krueppel C2H2-type zinc-finger protein family.</text>
</comment>
<comment type="subcellular location">
    <subcellularLocation>
        <location evidence="1">Nucleus</location>
    </subcellularLocation>
</comment>
<dbReference type="SUPFAM" id="SSF57667">
    <property type="entry name" value="beta-beta-alpha zinc fingers"/>
    <property type="match status" value="2"/>
</dbReference>
<dbReference type="Ensembl" id="ENSMFAT00000087588.1">
    <property type="protein sequence ID" value="ENSMFAP00000048788.1"/>
    <property type="gene ID" value="ENSMFAG00000061895.1"/>
</dbReference>
<dbReference type="InterPro" id="IPR013087">
    <property type="entry name" value="Znf_C2H2_type"/>
</dbReference>
<keyword evidence="5 9" id="KW-0863">Zinc-finger</keyword>
<dbReference type="AlphaFoldDB" id="A0A7N9CBZ5"/>
<keyword evidence="4" id="KW-0677">Repeat</keyword>
<dbReference type="Pfam" id="PF00096">
    <property type="entry name" value="zf-C2H2"/>
    <property type="match status" value="3"/>
</dbReference>
<feature type="region of interest" description="Disordered" evidence="10">
    <location>
        <begin position="77"/>
        <end position="131"/>
    </location>
</feature>
<dbReference type="FunFam" id="3.30.160.60:FF:002343">
    <property type="entry name" value="Zinc finger protein 33A"/>
    <property type="match status" value="1"/>
</dbReference>
<dbReference type="GO" id="GO:0000981">
    <property type="term" value="F:DNA-binding transcription factor activity, RNA polymerase II-specific"/>
    <property type="evidence" value="ECO:0007669"/>
    <property type="project" value="TreeGrafter"/>
</dbReference>
<dbReference type="InterPro" id="IPR036236">
    <property type="entry name" value="Znf_C2H2_sf"/>
</dbReference>
<keyword evidence="3" id="KW-0479">Metal-binding</keyword>
<evidence type="ECO:0000256" key="8">
    <source>
        <dbReference type="ARBA" id="ARBA00023242"/>
    </source>
</evidence>
<feature type="domain" description="C2H2-type" evidence="11">
    <location>
        <begin position="175"/>
        <end position="202"/>
    </location>
</feature>
<organism evidence="12 13">
    <name type="scientific">Macaca fascicularis</name>
    <name type="common">Crab-eating macaque</name>
    <name type="synonym">Cynomolgus monkey</name>
    <dbReference type="NCBI Taxonomy" id="9541"/>
    <lineage>
        <taxon>Eukaryota</taxon>
        <taxon>Metazoa</taxon>
        <taxon>Chordata</taxon>
        <taxon>Craniata</taxon>
        <taxon>Vertebrata</taxon>
        <taxon>Euteleostomi</taxon>
        <taxon>Mammalia</taxon>
        <taxon>Eutheria</taxon>
        <taxon>Euarchontoglires</taxon>
        <taxon>Primates</taxon>
        <taxon>Haplorrhini</taxon>
        <taxon>Catarrhini</taxon>
        <taxon>Cercopithecidae</taxon>
        <taxon>Cercopithecinae</taxon>
        <taxon>Macaca</taxon>
    </lineage>
</organism>
<dbReference type="PROSITE" id="PS50157">
    <property type="entry name" value="ZINC_FINGER_C2H2_2"/>
    <property type="match status" value="4"/>
</dbReference>
<dbReference type="GO" id="GO:0005634">
    <property type="term" value="C:nucleus"/>
    <property type="evidence" value="ECO:0007669"/>
    <property type="project" value="UniProtKB-SubCell"/>
</dbReference>
<reference evidence="12" key="1">
    <citation type="submission" date="2025-08" db="UniProtKB">
        <authorList>
            <consortium name="Ensembl"/>
        </authorList>
    </citation>
    <scope>IDENTIFICATION</scope>
</reference>
<evidence type="ECO:0000256" key="3">
    <source>
        <dbReference type="ARBA" id="ARBA00022723"/>
    </source>
</evidence>
<dbReference type="PANTHER" id="PTHR23226:SF403">
    <property type="entry name" value="ZINC FINGER PROTEIN 343"/>
    <property type="match status" value="1"/>
</dbReference>
<keyword evidence="6" id="KW-0862">Zinc</keyword>
<evidence type="ECO:0000256" key="5">
    <source>
        <dbReference type="ARBA" id="ARBA00022771"/>
    </source>
</evidence>
<proteinExistence type="inferred from homology"/>
<evidence type="ECO:0000256" key="1">
    <source>
        <dbReference type="ARBA" id="ARBA00004123"/>
    </source>
</evidence>
<accession>A0A7N9CBZ5</accession>
<dbReference type="SMART" id="SM00355">
    <property type="entry name" value="ZnF_C2H2"/>
    <property type="match status" value="4"/>
</dbReference>
<dbReference type="FunFam" id="3.30.160.60:FF:003295">
    <property type="entry name" value="Zinc finger protein 337"/>
    <property type="match status" value="1"/>
</dbReference>